<evidence type="ECO:0000259" key="1">
    <source>
        <dbReference type="Pfam" id="PF01656"/>
    </source>
</evidence>
<keyword evidence="3" id="KW-1185">Reference proteome</keyword>
<dbReference type="EMBL" id="FOTF01000027">
    <property type="protein sequence ID" value="SFL55292.1"/>
    <property type="molecule type" value="Genomic_DNA"/>
</dbReference>
<accession>A0A1I4ILT0</accession>
<dbReference type="STRING" id="195913.SAMN04488004_12732"/>
<dbReference type="RefSeq" id="WP_090191415.1">
    <property type="nucleotide sequence ID" value="NZ_FOTF01000027.1"/>
</dbReference>
<reference evidence="2 3" key="1">
    <citation type="submission" date="2016-10" db="EMBL/GenBank/DDBJ databases">
        <authorList>
            <person name="de Groot N.N."/>
        </authorList>
    </citation>
    <scope>NUCLEOTIDE SEQUENCE [LARGE SCALE GENOMIC DNA]</scope>
    <source>
        <strain evidence="2 3">DSM 16199</strain>
    </source>
</reference>
<proteinExistence type="predicted"/>
<dbReference type="Proteomes" id="UP000199550">
    <property type="component" value="Unassembled WGS sequence"/>
</dbReference>
<dbReference type="InterPro" id="IPR050678">
    <property type="entry name" value="DNA_Partitioning_ATPase"/>
</dbReference>
<dbReference type="PANTHER" id="PTHR13696">
    <property type="entry name" value="P-LOOP CONTAINING NUCLEOSIDE TRIPHOSPHATE HYDROLASE"/>
    <property type="match status" value="1"/>
</dbReference>
<dbReference type="Pfam" id="PF01656">
    <property type="entry name" value="CbiA"/>
    <property type="match status" value="1"/>
</dbReference>
<dbReference type="InterPro" id="IPR027417">
    <property type="entry name" value="P-loop_NTPase"/>
</dbReference>
<gene>
    <name evidence="2" type="ORF">SAMN04488004_12732</name>
</gene>
<dbReference type="AlphaFoldDB" id="A0A1I4ILT0"/>
<dbReference type="PANTHER" id="PTHR13696:SF99">
    <property type="entry name" value="COBYRINIC ACID AC-DIAMIDE SYNTHASE"/>
    <property type="match status" value="1"/>
</dbReference>
<dbReference type="InterPro" id="IPR002586">
    <property type="entry name" value="CobQ/CobB/MinD/ParA_Nub-bd_dom"/>
</dbReference>
<name>A0A1I4ILT0_9RHOB</name>
<organism evidence="2 3">
    <name type="scientific">Loktanella salsilacus</name>
    <dbReference type="NCBI Taxonomy" id="195913"/>
    <lineage>
        <taxon>Bacteria</taxon>
        <taxon>Pseudomonadati</taxon>
        <taxon>Pseudomonadota</taxon>
        <taxon>Alphaproteobacteria</taxon>
        <taxon>Rhodobacterales</taxon>
        <taxon>Roseobacteraceae</taxon>
        <taxon>Loktanella</taxon>
    </lineage>
</organism>
<dbReference type="OrthoDB" id="9804460at2"/>
<sequence>MKIITFASTKGGVGKSTTAALVADSFFRSGQTVQIIDFDNQASVTNWAIPVCARNEGIDIIDFDIRHEATVAECYNMMLDRLQDDVDWIIIDTKGGEDAKQMAALAICDRVFSPCGPEKNEVTGVEKTLAYFKIALEATGDDDTDPKDFLTVIYQKEGQFPNAQMLAYEELIHGHYGAIKGLHRSSAIKSFIGDDMTSDEAIAAAEADGRSFEAIKKIQRAADALAALITGEF</sequence>
<dbReference type="Gene3D" id="3.40.50.300">
    <property type="entry name" value="P-loop containing nucleotide triphosphate hydrolases"/>
    <property type="match status" value="1"/>
</dbReference>
<evidence type="ECO:0000313" key="2">
    <source>
        <dbReference type="EMBL" id="SFL55292.1"/>
    </source>
</evidence>
<evidence type="ECO:0000313" key="3">
    <source>
        <dbReference type="Proteomes" id="UP000199550"/>
    </source>
</evidence>
<feature type="domain" description="CobQ/CobB/MinD/ParA nucleotide binding" evidence="1">
    <location>
        <begin position="4"/>
        <end position="111"/>
    </location>
</feature>
<dbReference type="SUPFAM" id="SSF52540">
    <property type="entry name" value="P-loop containing nucleoside triphosphate hydrolases"/>
    <property type="match status" value="1"/>
</dbReference>
<protein>
    <submittedName>
        <fullName evidence="2">CobQ/CobB/MinD/ParA nucleotide binding domain-containing protein</fullName>
    </submittedName>
</protein>
<dbReference type="CDD" id="cd02042">
    <property type="entry name" value="ParAB_family"/>
    <property type="match status" value="1"/>
</dbReference>